<protein>
    <submittedName>
        <fullName evidence="3">Esterase</fullName>
        <ecNumber evidence="3">3.1.1.83</ecNumber>
    </submittedName>
</protein>
<dbReference type="Gene3D" id="3.40.50.1820">
    <property type="entry name" value="alpha/beta hydrolase"/>
    <property type="match status" value="1"/>
</dbReference>
<dbReference type="InterPro" id="IPR029058">
    <property type="entry name" value="AB_hydrolase_fold"/>
</dbReference>
<dbReference type="InterPro" id="IPR050300">
    <property type="entry name" value="GDXG_lipolytic_enzyme"/>
</dbReference>
<dbReference type="EMBL" id="LT906462">
    <property type="protein sequence ID" value="SNV70278.1"/>
    <property type="molecule type" value="Genomic_DNA"/>
</dbReference>
<name>A0A239ZHV5_9STAP</name>
<dbReference type="InterPro" id="IPR013094">
    <property type="entry name" value="AB_hydrolase_3"/>
</dbReference>
<evidence type="ECO:0000256" key="1">
    <source>
        <dbReference type="ARBA" id="ARBA00022801"/>
    </source>
</evidence>
<dbReference type="KEGG" id="sste:SAMEA4384403_1535"/>
<proteinExistence type="predicted"/>
<evidence type="ECO:0000313" key="3">
    <source>
        <dbReference type="EMBL" id="SNV70278.1"/>
    </source>
</evidence>
<sequence>MMFGVDIMKKWIKSAVAIGGTVVASQFVIKKVSNRTMKSQVLEWMIETLNRSPKFDDFESKYDYVNELYEVNAKRYELPKLFKEKSKLERYQIDEMPVFKFSRNLDDDIGILYLHGGAYIHQPSIFHYRFIDELVQTTGVTVEMPIYPKAPNDIFVRSYELIIDLYHRMVEEYDSVMIIGDSAGGGLAVGLMQLIKEQNVKQPIHTFLISPWVDITMENEQITPQLQDDDPMLNIESLKFSGELWSGHVDKKHYLLSPTYGDLQHLPPISIFVGTREILLPDIRLFNKKLQLCNGKVEYHEFVNQNHAFPLYPIEEAKTVKKILHHTILMFDKREN</sequence>
<evidence type="ECO:0000313" key="4">
    <source>
        <dbReference type="Proteomes" id="UP000242084"/>
    </source>
</evidence>
<dbReference type="PANTHER" id="PTHR48081:SF8">
    <property type="entry name" value="ALPHA_BETA HYDROLASE FOLD-3 DOMAIN-CONTAINING PROTEIN-RELATED"/>
    <property type="match status" value="1"/>
</dbReference>
<organism evidence="3 4">
    <name type="scientific">Mammaliicoccus stepanovicii</name>
    <dbReference type="NCBI Taxonomy" id="643214"/>
    <lineage>
        <taxon>Bacteria</taxon>
        <taxon>Bacillati</taxon>
        <taxon>Bacillota</taxon>
        <taxon>Bacilli</taxon>
        <taxon>Bacillales</taxon>
        <taxon>Staphylococcaceae</taxon>
        <taxon>Mammaliicoccus</taxon>
    </lineage>
</organism>
<accession>A0A239ZHV5</accession>
<reference evidence="3 4" key="1">
    <citation type="submission" date="2017-06" db="EMBL/GenBank/DDBJ databases">
        <authorList>
            <consortium name="Pathogen Informatics"/>
        </authorList>
    </citation>
    <scope>NUCLEOTIDE SEQUENCE [LARGE SCALE GENOMIC DNA]</scope>
    <source>
        <strain evidence="3 4">NCTC13839</strain>
    </source>
</reference>
<dbReference type="PANTHER" id="PTHR48081">
    <property type="entry name" value="AB HYDROLASE SUPERFAMILY PROTEIN C4A8.06C"/>
    <property type="match status" value="1"/>
</dbReference>
<dbReference type="AlphaFoldDB" id="A0A239ZHV5"/>
<feature type="domain" description="Alpha/beta hydrolase fold-3" evidence="2">
    <location>
        <begin position="111"/>
        <end position="310"/>
    </location>
</feature>
<dbReference type="GO" id="GO:0016787">
    <property type="term" value="F:hydrolase activity"/>
    <property type="evidence" value="ECO:0007669"/>
    <property type="project" value="UniProtKB-KW"/>
</dbReference>
<dbReference type="Pfam" id="PF07859">
    <property type="entry name" value="Abhydrolase_3"/>
    <property type="match status" value="1"/>
</dbReference>
<evidence type="ECO:0000259" key="2">
    <source>
        <dbReference type="Pfam" id="PF07859"/>
    </source>
</evidence>
<keyword evidence="1 3" id="KW-0378">Hydrolase</keyword>
<gene>
    <name evidence="3" type="primary">mlhB</name>
    <name evidence="3" type="ORF">SAMEA4384403_01535</name>
</gene>
<keyword evidence="4" id="KW-1185">Reference proteome</keyword>
<dbReference type="SUPFAM" id="SSF53474">
    <property type="entry name" value="alpha/beta-Hydrolases"/>
    <property type="match status" value="1"/>
</dbReference>
<dbReference type="EC" id="3.1.1.83" evidence="3"/>
<dbReference type="Proteomes" id="UP000242084">
    <property type="component" value="Chromosome 1"/>
</dbReference>